<sequence>MHAGEKGFKVGATMGLGLALLGAVARGTPAPGTPPSVRLALAPAVCAVLGAAATGLHAGSTLHQKARTTGNDGLRERLQRAHIETSLQQQAYFGHNFLFHLAFAVVNWQVPAPGLPKALVPLCLLSYAAGLDALIGPKSGMAPSELCFVPGNQQGPNIV</sequence>
<reference evidence="3" key="1">
    <citation type="journal article" date="2016" name="Nat. Commun.">
        <title>The Gonium pectorale genome demonstrates co-option of cell cycle regulation during the evolution of multicellularity.</title>
        <authorList>
            <person name="Hanschen E.R."/>
            <person name="Marriage T.N."/>
            <person name="Ferris P.J."/>
            <person name="Hamaji T."/>
            <person name="Toyoda A."/>
            <person name="Fujiyama A."/>
            <person name="Neme R."/>
            <person name="Noguchi H."/>
            <person name="Minakuchi Y."/>
            <person name="Suzuki M."/>
            <person name="Kawai-Toyooka H."/>
            <person name="Smith D.R."/>
            <person name="Sparks H."/>
            <person name="Anderson J."/>
            <person name="Bakaric R."/>
            <person name="Luria V."/>
            <person name="Karger A."/>
            <person name="Kirschner M.W."/>
            <person name="Durand P.M."/>
            <person name="Michod R.E."/>
            <person name="Nozaki H."/>
            <person name="Olson B.J."/>
        </authorList>
    </citation>
    <scope>NUCLEOTIDE SEQUENCE [LARGE SCALE GENOMIC DNA]</scope>
    <source>
        <strain evidence="3">NIES-2863</strain>
    </source>
</reference>
<evidence type="ECO:0000256" key="1">
    <source>
        <dbReference type="SAM" id="Phobius"/>
    </source>
</evidence>
<organism evidence="2 3">
    <name type="scientific">Gonium pectorale</name>
    <name type="common">Green alga</name>
    <dbReference type="NCBI Taxonomy" id="33097"/>
    <lineage>
        <taxon>Eukaryota</taxon>
        <taxon>Viridiplantae</taxon>
        <taxon>Chlorophyta</taxon>
        <taxon>core chlorophytes</taxon>
        <taxon>Chlorophyceae</taxon>
        <taxon>CS clade</taxon>
        <taxon>Chlamydomonadales</taxon>
        <taxon>Volvocaceae</taxon>
        <taxon>Gonium</taxon>
    </lineage>
</organism>
<dbReference type="EMBL" id="LSYV01000011">
    <property type="protein sequence ID" value="KXZ52306.1"/>
    <property type="molecule type" value="Genomic_DNA"/>
</dbReference>
<dbReference type="AlphaFoldDB" id="A0A150GR07"/>
<accession>A0A150GR07</accession>
<evidence type="ECO:0000313" key="3">
    <source>
        <dbReference type="Proteomes" id="UP000075714"/>
    </source>
</evidence>
<keyword evidence="3" id="KW-1185">Reference proteome</keyword>
<feature type="transmembrane region" description="Helical" evidence="1">
    <location>
        <begin position="37"/>
        <end position="58"/>
    </location>
</feature>
<comment type="caution">
    <text evidence="2">The sequence shown here is derived from an EMBL/GenBank/DDBJ whole genome shotgun (WGS) entry which is preliminary data.</text>
</comment>
<dbReference type="Proteomes" id="UP000075714">
    <property type="component" value="Unassembled WGS sequence"/>
</dbReference>
<protein>
    <submittedName>
        <fullName evidence="2">Uncharacterized protein</fullName>
    </submittedName>
</protein>
<name>A0A150GR07_GONPE</name>
<keyword evidence="1" id="KW-0472">Membrane</keyword>
<proteinExistence type="predicted"/>
<keyword evidence="1" id="KW-1133">Transmembrane helix</keyword>
<evidence type="ECO:0000313" key="2">
    <source>
        <dbReference type="EMBL" id="KXZ52306.1"/>
    </source>
</evidence>
<keyword evidence="1" id="KW-0812">Transmembrane</keyword>
<gene>
    <name evidence="2" type="ORF">GPECTOR_10g938</name>
</gene>